<sequence>MTVVLSKEAKEAVNAEKKKWKAGGQKNSMRREDMSEEQRALEEIKEMTEVDTEISEEFSKRYARGLELQRKKKETEIMRRQLEESRKE</sequence>
<dbReference type="EMBL" id="CDMZ01002017">
    <property type="protein sequence ID" value="CEM40328.1"/>
    <property type="molecule type" value="Genomic_DNA"/>
</dbReference>
<organism evidence="1">
    <name type="scientific">Chromera velia CCMP2878</name>
    <dbReference type="NCBI Taxonomy" id="1169474"/>
    <lineage>
        <taxon>Eukaryota</taxon>
        <taxon>Sar</taxon>
        <taxon>Alveolata</taxon>
        <taxon>Colpodellida</taxon>
        <taxon>Chromeraceae</taxon>
        <taxon>Chromera</taxon>
    </lineage>
</organism>
<name>A0A0G4H8N6_9ALVE</name>
<dbReference type="VEuPathDB" id="CryptoDB:Cvel_5905"/>
<reference evidence="1" key="1">
    <citation type="submission" date="2014-11" db="EMBL/GenBank/DDBJ databases">
        <authorList>
            <person name="Otto D Thomas"/>
            <person name="Naeem Raeece"/>
        </authorList>
    </citation>
    <scope>NUCLEOTIDE SEQUENCE</scope>
</reference>
<proteinExistence type="predicted"/>
<accession>A0A0G4H8N6</accession>
<dbReference type="AlphaFoldDB" id="A0A0G4H8N6"/>
<gene>
    <name evidence="1" type="ORF">Cvel_5905</name>
</gene>
<evidence type="ECO:0000313" key="1">
    <source>
        <dbReference type="EMBL" id="CEM40328.1"/>
    </source>
</evidence>
<protein>
    <submittedName>
        <fullName evidence="1">Uncharacterized protein</fullName>
    </submittedName>
</protein>